<feature type="region of interest" description="Disordered" evidence="7">
    <location>
        <begin position="262"/>
        <end position="303"/>
    </location>
</feature>
<keyword evidence="5 8" id="KW-1133">Transmembrane helix</keyword>
<proteinExistence type="inferred from homology"/>
<evidence type="ECO:0008006" key="11">
    <source>
        <dbReference type="Google" id="ProtNLM"/>
    </source>
</evidence>
<sequence>MDTSVEAVLGKLAIGLLGFFIAGYFVVVGAGLGLGMLLPWLARDPRERRQVLAASARGGAAWLVAAAGVLLTCLPQLAGELLRERCPALLVLLLGLAVRRAGLLRPNQASVYGCWLTVLGWSWLLAALLTGGTIATTAAGSVAVVALAMALLFALHGLGFGTRRLTGRPFERARLLAGRGGSRESYALTSVAMAALPLVCGLQLPLWDAVVDGPVGGSPTWLAWLPWVVVPLLAAVVALLAAAQIPARRTFPDTLRPAFRSTFRGSRRGGPHSTGLHSFGNPDRGFADEDDETNMRRDTEEPS</sequence>
<dbReference type="Proteomes" id="UP000656881">
    <property type="component" value="Unassembled WGS sequence"/>
</dbReference>
<keyword evidence="10" id="KW-1185">Reference proteome</keyword>
<feature type="transmembrane region" description="Helical" evidence="8">
    <location>
        <begin position="186"/>
        <end position="204"/>
    </location>
</feature>
<name>A0ABQ2MMH1_9ACTN</name>
<evidence type="ECO:0000256" key="1">
    <source>
        <dbReference type="ARBA" id="ARBA00004651"/>
    </source>
</evidence>
<evidence type="ECO:0000256" key="2">
    <source>
        <dbReference type="ARBA" id="ARBA00007543"/>
    </source>
</evidence>
<feature type="transmembrane region" description="Helical" evidence="8">
    <location>
        <begin position="12"/>
        <end position="38"/>
    </location>
</feature>
<comment type="caution">
    <text evidence="9">The sequence shown here is derived from an EMBL/GenBank/DDBJ whole genome shotgun (WGS) entry which is preliminary data.</text>
</comment>
<evidence type="ECO:0000256" key="7">
    <source>
        <dbReference type="SAM" id="MobiDB-lite"/>
    </source>
</evidence>
<feature type="compositionally biased region" description="Basic and acidic residues" evidence="7">
    <location>
        <begin position="293"/>
        <end position="303"/>
    </location>
</feature>
<gene>
    <name evidence="9" type="ORF">GCM10012286_64690</name>
</gene>
<evidence type="ECO:0000256" key="5">
    <source>
        <dbReference type="ARBA" id="ARBA00022989"/>
    </source>
</evidence>
<evidence type="ECO:0000256" key="4">
    <source>
        <dbReference type="ARBA" id="ARBA00022692"/>
    </source>
</evidence>
<dbReference type="InterPro" id="IPR003317">
    <property type="entry name" value="Cyt-d_oxidase_su2"/>
</dbReference>
<accession>A0ABQ2MMH1</accession>
<dbReference type="EMBL" id="BMNG01000016">
    <property type="protein sequence ID" value="GGO54583.1"/>
    <property type="molecule type" value="Genomic_DNA"/>
</dbReference>
<evidence type="ECO:0000256" key="6">
    <source>
        <dbReference type="ARBA" id="ARBA00023136"/>
    </source>
</evidence>
<evidence type="ECO:0000313" key="9">
    <source>
        <dbReference type="EMBL" id="GGO54583.1"/>
    </source>
</evidence>
<reference evidence="10" key="1">
    <citation type="journal article" date="2019" name="Int. J. Syst. Evol. Microbiol.">
        <title>The Global Catalogue of Microorganisms (GCM) 10K type strain sequencing project: providing services to taxonomists for standard genome sequencing and annotation.</title>
        <authorList>
            <consortium name="The Broad Institute Genomics Platform"/>
            <consortium name="The Broad Institute Genome Sequencing Center for Infectious Disease"/>
            <person name="Wu L."/>
            <person name="Ma J."/>
        </authorList>
    </citation>
    <scope>NUCLEOTIDE SEQUENCE [LARGE SCALE GENOMIC DNA]</scope>
    <source>
        <strain evidence="10">CGMCC 4.7349</strain>
    </source>
</reference>
<keyword evidence="4 8" id="KW-0812">Transmembrane</keyword>
<evidence type="ECO:0000313" key="10">
    <source>
        <dbReference type="Proteomes" id="UP000656881"/>
    </source>
</evidence>
<comment type="similarity">
    <text evidence="2">Belongs to the cytochrome ubiquinol oxidase subunit 2 family.</text>
</comment>
<feature type="transmembrane region" description="Helical" evidence="8">
    <location>
        <begin position="85"/>
        <end position="102"/>
    </location>
</feature>
<protein>
    <recommendedName>
        <fullName evidence="11">Cytochrome d ubiquinol oxidase subunit II</fullName>
    </recommendedName>
</protein>
<keyword evidence="3" id="KW-1003">Cell membrane</keyword>
<evidence type="ECO:0000256" key="3">
    <source>
        <dbReference type="ARBA" id="ARBA00022475"/>
    </source>
</evidence>
<organism evidence="9 10">
    <name type="scientific">Streptomyces lasiicapitis</name>
    <dbReference type="NCBI Taxonomy" id="1923961"/>
    <lineage>
        <taxon>Bacteria</taxon>
        <taxon>Bacillati</taxon>
        <taxon>Actinomycetota</taxon>
        <taxon>Actinomycetes</taxon>
        <taxon>Kitasatosporales</taxon>
        <taxon>Streptomycetaceae</taxon>
        <taxon>Streptomyces</taxon>
    </lineage>
</organism>
<feature type="transmembrane region" description="Helical" evidence="8">
    <location>
        <begin position="59"/>
        <end position="79"/>
    </location>
</feature>
<feature type="transmembrane region" description="Helical" evidence="8">
    <location>
        <begin position="114"/>
        <end position="135"/>
    </location>
</feature>
<dbReference type="RefSeq" id="WP_229697354.1">
    <property type="nucleotide sequence ID" value="NZ_BMNG01000016.1"/>
</dbReference>
<feature type="transmembrane region" description="Helical" evidence="8">
    <location>
        <begin position="224"/>
        <end position="243"/>
    </location>
</feature>
<evidence type="ECO:0000256" key="8">
    <source>
        <dbReference type="SAM" id="Phobius"/>
    </source>
</evidence>
<keyword evidence="6 8" id="KW-0472">Membrane</keyword>
<feature type="transmembrane region" description="Helical" evidence="8">
    <location>
        <begin position="141"/>
        <end position="165"/>
    </location>
</feature>
<dbReference type="Pfam" id="PF02322">
    <property type="entry name" value="Cyt_bd_oxida_II"/>
    <property type="match status" value="1"/>
</dbReference>
<comment type="subcellular location">
    <subcellularLocation>
        <location evidence="1">Cell membrane</location>
        <topology evidence="1">Multi-pass membrane protein</topology>
    </subcellularLocation>
</comment>